<dbReference type="EMBL" id="SLXQ01000001">
    <property type="protein sequence ID" value="TCP57106.1"/>
    <property type="molecule type" value="Genomic_DNA"/>
</dbReference>
<name>A0A4V2SV91_9PSEU</name>
<dbReference type="Gene3D" id="1.20.5.1930">
    <property type="match status" value="1"/>
</dbReference>
<proteinExistence type="predicted"/>
<dbReference type="PANTHER" id="PTHR24421:SF59">
    <property type="entry name" value="OXYGEN SENSOR HISTIDINE KINASE NREB"/>
    <property type="match status" value="1"/>
</dbReference>
<dbReference type="PANTHER" id="PTHR24421">
    <property type="entry name" value="NITRATE/NITRITE SENSOR PROTEIN NARX-RELATED"/>
    <property type="match status" value="1"/>
</dbReference>
<feature type="transmembrane region" description="Helical" evidence="4">
    <location>
        <begin position="39"/>
        <end position="58"/>
    </location>
</feature>
<evidence type="ECO:0000256" key="2">
    <source>
        <dbReference type="ARBA" id="ARBA00022777"/>
    </source>
</evidence>
<keyword evidence="2 6" id="KW-0418">Kinase</keyword>
<evidence type="ECO:0000256" key="3">
    <source>
        <dbReference type="ARBA" id="ARBA00023012"/>
    </source>
</evidence>
<dbReference type="GO" id="GO:0046983">
    <property type="term" value="F:protein dimerization activity"/>
    <property type="evidence" value="ECO:0007669"/>
    <property type="project" value="InterPro"/>
</dbReference>
<reference evidence="6 7" key="1">
    <citation type="submission" date="2019-03" db="EMBL/GenBank/DDBJ databases">
        <title>Genomic Encyclopedia of Type Strains, Phase IV (KMG-IV): sequencing the most valuable type-strain genomes for metagenomic binning, comparative biology and taxonomic classification.</title>
        <authorList>
            <person name="Goeker M."/>
        </authorList>
    </citation>
    <scope>NUCLEOTIDE SEQUENCE [LARGE SCALE GENOMIC DNA]</scope>
    <source>
        <strain evidence="6 7">DSM 45765</strain>
    </source>
</reference>
<dbReference type="InterPro" id="IPR036890">
    <property type="entry name" value="HATPase_C_sf"/>
</dbReference>
<dbReference type="InterPro" id="IPR050482">
    <property type="entry name" value="Sensor_HK_TwoCompSys"/>
</dbReference>
<evidence type="ECO:0000256" key="4">
    <source>
        <dbReference type="SAM" id="Phobius"/>
    </source>
</evidence>
<dbReference type="GO" id="GO:0000155">
    <property type="term" value="F:phosphorelay sensor kinase activity"/>
    <property type="evidence" value="ECO:0007669"/>
    <property type="project" value="InterPro"/>
</dbReference>
<keyword evidence="7" id="KW-1185">Reference proteome</keyword>
<gene>
    <name evidence="6" type="ORF">EV191_1011058</name>
</gene>
<feature type="transmembrane region" description="Helical" evidence="4">
    <location>
        <begin position="70"/>
        <end position="97"/>
    </location>
</feature>
<dbReference type="Proteomes" id="UP000294911">
    <property type="component" value="Unassembled WGS sequence"/>
</dbReference>
<evidence type="ECO:0000313" key="6">
    <source>
        <dbReference type="EMBL" id="TCP57106.1"/>
    </source>
</evidence>
<keyword evidence="1" id="KW-0808">Transferase</keyword>
<dbReference type="GO" id="GO:0016020">
    <property type="term" value="C:membrane"/>
    <property type="evidence" value="ECO:0007669"/>
    <property type="project" value="InterPro"/>
</dbReference>
<evidence type="ECO:0000256" key="1">
    <source>
        <dbReference type="ARBA" id="ARBA00022679"/>
    </source>
</evidence>
<feature type="transmembrane region" description="Helical" evidence="4">
    <location>
        <begin position="109"/>
        <end position="128"/>
    </location>
</feature>
<sequence length="371" mass="39667">MSRLERWGLTSLFAVYLLVGVPVLLNQLDGGDLTVGPNWLWWLAYVGYLVILLATFVLNEHSWAKPLPLVGALSATAMAVVFLAPSAGWTAILLVFTTAAAAHVVSVRATMALLVLHSVAVLASAMLVGAQFGEAALGGMIYAMLQGCSVWAVYNELRANAASERLAVTNTELRAATALLAESSRSTERLRIARELHDVVGHQLTALALELEVAAHKSTPPASEHVQRARGLAKDLLTDVRTAVGELRERPPDLREALASIAADLPRPKVHLSIAETVSPDEDRVATLIRCVQEIVTNTIRHSDARNLWIEIDGSAAGELKLSARDDGQGAVLLRLGNGLTGLTERIEALHGTVGFDTRSGFQLNAEVPAP</sequence>
<dbReference type="Gene3D" id="3.30.565.10">
    <property type="entry name" value="Histidine kinase-like ATPase, C-terminal domain"/>
    <property type="match status" value="1"/>
</dbReference>
<dbReference type="Pfam" id="PF07730">
    <property type="entry name" value="HisKA_3"/>
    <property type="match status" value="1"/>
</dbReference>
<organism evidence="6 7">
    <name type="scientific">Tamaricihabitans halophyticus</name>
    <dbReference type="NCBI Taxonomy" id="1262583"/>
    <lineage>
        <taxon>Bacteria</taxon>
        <taxon>Bacillati</taxon>
        <taxon>Actinomycetota</taxon>
        <taxon>Actinomycetes</taxon>
        <taxon>Pseudonocardiales</taxon>
        <taxon>Pseudonocardiaceae</taxon>
        <taxon>Tamaricihabitans</taxon>
    </lineage>
</organism>
<dbReference type="InterPro" id="IPR011712">
    <property type="entry name" value="Sig_transdc_His_kin_sub3_dim/P"/>
</dbReference>
<dbReference type="AlphaFoldDB" id="A0A4V2SV91"/>
<dbReference type="CDD" id="cd16917">
    <property type="entry name" value="HATPase_UhpB-NarQ-NarX-like"/>
    <property type="match status" value="1"/>
</dbReference>
<comment type="caution">
    <text evidence="6">The sequence shown here is derived from an EMBL/GenBank/DDBJ whole genome shotgun (WGS) entry which is preliminary data.</text>
</comment>
<dbReference type="SUPFAM" id="SSF55874">
    <property type="entry name" value="ATPase domain of HSP90 chaperone/DNA topoisomerase II/histidine kinase"/>
    <property type="match status" value="1"/>
</dbReference>
<dbReference type="OrthoDB" id="3573097at2"/>
<keyword evidence="4" id="KW-0472">Membrane</keyword>
<keyword evidence="4" id="KW-0812">Transmembrane</keyword>
<protein>
    <submittedName>
        <fullName evidence="6">Signal transduction histidine kinase</fullName>
    </submittedName>
</protein>
<feature type="transmembrane region" description="Helical" evidence="4">
    <location>
        <begin position="7"/>
        <end position="27"/>
    </location>
</feature>
<keyword evidence="4" id="KW-1133">Transmembrane helix</keyword>
<accession>A0A4V2SV91</accession>
<evidence type="ECO:0000313" key="7">
    <source>
        <dbReference type="Proteomes" id="UP000294911"/>
    </source>
</evidence>
<feature type="domain" description="Signal transduction histidine kinase subgroup 3 dimerisation and phosphoacceptor" evidence="5">
    <location>
        <begin position="188"/>
        <end position="250"/>
    </location>
</feature>
<dbReference type="RefSeq" id="WP_132875624.1">
    <property type="nucleotide sequence ID" value="NZ_SLXQ01000001.1"/>
</dbReference>
<evidence type="ECO:0000259" key="5">
    <source>
        <dbReference type="Pfam" id="PF07730"/>
    </source>
</evidence>
<keyword evidence="3" id="KW-0902">Two-component regulatory system</keyword>